<sequence>MSQHVASRSSYRANAKEAKAQLAPAALASVRLCVYKGASHGKVPRTRTEKTPTTTQTLKCERFFTKISPDLSVIVCNSAVGLTIIHQIFIREEKQAPSGLSLSATRPPSPVGEGGI</sequence>
<dbReference type="Proteomes" id="UP001153269">
    <property type="component" value="Unassembled WGS sequence"/>
</dbReference>
<evidence type="ECO:0000313" key="2">
    <source>
        <dbReference type="EMBL" id="CAB1441653.1"/>
    </source>
</evidence>
<evidence type="ECO:0000313" key="3">
    <source>
        <dbReference type="Proteomes" id="UP001153269"/>
    </source>
</evidence>
<gene>
    <name evidence="2" type="ORF">PLEPLA_LOCUS29405</name>
</gene>
<protein>
    <submittedName>
        <fullName evidence="2">Uncharacterized protein</fullName>
    </submittedName>
</protein>
<proteinExistence type="predicted"/>
<name>A0A9N7YRG1_PLEPL</name>
<comment type="caution">
    <text evidence="2">The sequence shown here is derived from an EMBL/GenBank/DDBJ whole genome shotgun (WGS) entry which is preliminary data.</text>
</comment>
<organism evidence="2 3">
    <name type="scientific">Pleuronectes platessa</name>
    <name type="common">European plaice</name>
    <dbReference type="NCBI Taxonomy" id="8262"/>
    <lineage>
        <taxon>Eukaryota</taxon>
        <taxon>Metazoa</taxon>
        <taxon>Chordata</taxon>
        <taxon>Craniata</taxon>
        <taxon>Vertebrata</taxon>
        <taxon>Euteleostomi</taxon>
        <taxon>Actinopterygii</taxon>
        <taxon>Neopterygii</taxon>
        <taxon>Teleostei</taxon>
        <taxon>Neoteleostei</taxon>
        <taxon>Acanthomorphata</taxon>
        <taxon>Carangaria</taxon>
        <taxon>Pleuronectiformes</taxon>
        <taxon>Pleuronectoidei</taxon>
        <taxon>Pleuronectidae</taxon>
        <taxon>Pleuronectes</taxon>
    </lineage>
</organism>
<evidence type="ECO:0000256" key="1">
    <source>
        <dbReference type="SAM" id="MobiDB-lite"/>
    </source>
</evidence>
<accession>A0A9N7YRG1</accession>
<feature type="region of interest" description="Disordered" evidence="1">
    <location>
        <begin position="97"/>
        <end position="116"/>
    </location>
</feature>
<dbReference type="EMBL" id="CADEAL010002680">
    <property type="protein sequence ID" value="CAB1441653.1"/>
    <property type="molecule type" value="Genomic_DNA"/>
</dbReference>
<keyword evidence="3" id="KW-1185">Reference proteome</keyword>
<dbReference type="AlphaFoldDB" id="A0A9N7YRG1"/>
<reference evidence="2" key="1">
    <citation type="submission" date="2020-03" db="EMBL/GenBank/DDBJ databases">
        <authorList>
            <person name="Weist P."/>
        </authorList>
    </citation>
    <scope>NUCLEOTIDE SEQUENCE</scope>
</reference>